<dbReference type="InterPro" id="IPR023796">
    <property type="entry name" value="Serpin_dom"/>
</dbReference>
<evidence type="ECO:0000256" key="2">
    <source>
        <dbReference type="ARBA" id="ARBA00022900"/>
    </source>
</evidence>
<feature type="compositionally biased region" description="Polar residues" evidence="4">
    <location>
        <begin position="44"/>
        <end position="54"/>
    </location>
</feature>
<dbReference type="InterPro" id="IPR036186">
    <property type="entry name" value="Serpin_sf"/>
</dbReference>
<dbReference type="EMBL" id="OB660346">
    <property type="protein sequence ID" value="CAD7224310.1"/>
    <property type="molecule type" value="Genomic_DNA"/>
</dbReference>
<proteinExistence type="inferred from homology"/>
<protein>
    <submittedName>
        <fullName evidence="5">Uncharacterized protein</fullName>
    </submittedName>
</protein>
<dbReference type="CDD" id="cd00172">
    <property type="entry name" value="serpin"/>
    <property type="match status" value="2"/>
</dbReference>
<accession>A0A7R8W8D2</accession>
<dbReference type="GO" id="GO:0004867">
    <property type="term" value="F:serine-type endopeptidase inhibitor activity"/>
    <property type="evidence" value="ECO:0007669"/>
    <property type="project" value="UniProtKB-KW"/>
</dbReference>
<reference evidence="5" key="1">
    <citation type="submission" date="2020-11" db="EMBL/GenBank/DDBJ databases">
        <authorList>
            <person name="Tran Van P."/>
        </authorList>
    </citation>
    <scope>NUCLEOTIDE SEQUENCE</scope>
</reference>
<feature type="region of interest" description="Disordered" evidence="4">
    <location>
        <begin position="37"/>
        <end position="60"/>
    </location>
</feature>
<dbReference type="PANTHER" id="PTHR11461">
    <property type="entry name" value="SERINE PROTEASE INHIBITOR, SERPIN"/>
    <property type="match status" value="1"/>
</dbReference>
<evidence type="ECO:0000313" key="5">
    <source>
        <dbReference type="EMBL" id="CAD7224310.1"/>
    </source>
</evidence>
<gene>
    <name evidence="5" type="ORF">CTOB1V02_LOCUS2277</name>
</gene>
<dbReference type="OrthoDB" id="9518664at2759"/>
<evidence type="ECO:0000256" key="3">
    <source>
        <dbReference type="RuleBase" id="RU000411"/>
    </source>
</evidence>
<evidence type="ECO:0000256" key="1">
    <source>
        <dbReference type="ARBA" id="ARBA00022690"/>
    </source>
</evidence>
<keyword evidence="2" id="KW-0722">Serine protease inhibitor</keyword>
<comment type="similarity">
    <text evidence="3">Belongs to the serpin family.</text>
</comment>
<organism evidence="5">
    <name type="scientific">Cyprideis torosa</name>
    <dbReference type="NCBI Taxonomy" id="163714"/>
    <lineage>
        <taxon>Eukaryota</taxon>
        <taxon>Metazoa</taxon>
        <taxon>Ecdysozoa</taxon>
        <taxon>Arthropoda</taxon>
        <taxon>Crustacea</taxon>
        <taxon>Oligostraca</taxon>
        <taxon>Ostracoda</taxon>
        <taxon>Podocopa</taxon>
        <taxon>Podocopida</taxon>
        <taxon>Cytherocopina</taxon>
        <taxon>Cytheroidea</taxon>
        <taxon>Cytherideidae</taxon>
        <taxon>Cyprideis</taxon>
    </lineage>
</organism>
<name>A0A7R8W8D2_9CRUS</name>
<dbReference type="InterPro" id="IPR023795">
    <property type="entry name" value="Serpin_CS"/>
</dbReference>
<dbReference type="Gene3D" id="3.30.497.10">
    <property type="entry name" value="Antithrombin, subunit I, domain 2"/>
    <property type="match status" value="2"/>
</dbReference>
<dbReference type="SMART" id="SM00093">
    <property type="entry name" value="SERPIN"/>
    <property type="match status" value="2"/>
</dbReference>
<dbReference type="AlphaFoldDB" id="A0A7R8W8D2"/>
<dbReference type="InterPro" id="IPR000215">
    <property type="entry name" value="Serpin_fam"/>
</dbReference>
<dbReference type="Gene3D" id="2.10.310.10">
    <property type="entry name" value="Serpins superfamily"/>
    <property type="match status" value="1"/>
</dbReference>
<dbReference type="PANTHER" id="PTHR11461:SF342">
    <property type="entry name" value="SERINE PROTEASE INHIBITOR 28DC"/>
    <property type="match status" value="1"/>
</dbReference>
<keyword evidence="1" id="KW-0646">Protease inhibitor</keyword>
<dbReference type="InterPro" id="IPR042185">
    <property type="entry name" value="Serpin_sf_2"/>
</dbReference>
<dbReference type="GO" id="GO:0005615">
    <property type="term" value="C:extracellular space"/>
    <property type="evidence" value="ECO:0007669"/>
    <property type="project" value="InterPro"/>
</dbReference>
<dbReference type="InterPro" id="IPR042178">
    <property type="entry name" value="Serpin_sf_1"/>
</dbReference>
<dbReference type="PROSITE" id="PS00284">
    <property type="entry name" value="SERPIN"/>
    <property type="match status" value="1"/>
</dbReference>
<evidence type="ECO:0000256" key="4">
    <source>
        <dbReference type="SAM" id="MobiDB-lite"/>
    </source>
</evidence>
<dbReference type="Pfam" id="PF00079">
    <property type="entry name" value="Serpin"/>
    <property type="match status" value="2"/>
</dbReference>
<dbReference type="Gene3D" id="2.30.39.10">
    <property type="entry name" value="Alpha-1-antitrypsin, domain 1"/>
    <property type="match status" value="2"/>
</dbReference>
<dbReference type="SUPFAM" id="SSF56574">
    <property type="entry name" value="Serpins"/>
    <property type="match status" value="2"/>
</dbReference>
<sequence>MEFSVTEKAKLAIWYDVCGSVIEVQRKFRQEFDPGRNRHRIPSITRNTCPSQASAKGRPDDNMVYSPLSIATALSLMWMASAETTEEQLRTALRYPLVSSDNTTFHAMFRELLDAVLKEGRGVVVDTATAIIGNRGVQVQSKFYERAETYYDTQLRSVPFEENPELTRRYINDFVKKATRGKIPELFQQTLDPKIVIMLINVVYFEGMWESQFAEGDTRNKPFFVSENEVVETPTLHGQLEVKFFQDQENGFTLVGLPYKEREFYFYIIMPHDNFVSGLKEVEAKLTPQMLKDAFGKAATLRLRLELPKIDLNMRMDLQPVLETLGVCDLFGPEASLTKMSPDPDLHFTRGLHQAKLIVNERGTEAEASTILGHTFRNLLTFKINLPFLFVIMDDRNSVPIFMGRIVQVHVVAVCCAVVCPGMMASVVGLGPFLLASVALSQFPPPPPSDSLVNRLRDRVRGTFDSLPSPDGIFQSPAAEPEFVLHRAMLDFGLAFHRTLTQGISSGPCALPPHLYPPVDNAVYSPLSIAAALSMLWRGAANTTEQELRSALRYPQDTPEMKIHELFGSKLSTLTDKSRGAEVHFSSTLFGNLGLRLVLFFYQDLQTYYNSTVRGVDFNNPAQAMADINRWVRTQTQNRIKDIISTPPAPSTKLVLANAVYFKGNWEFPFNKRNSKEREFVVSPTESVQVPMMQETMELPYVANEELGIEMVGVPYLGTEFGFFIVLPTGTQGSGREELEKVERGLTQGNFNDMIAKMEAKTVLLTMPILESEYNLDLRPILAGMGVCSLFIPDQAELTRIAVNESSLYVSDMIHQANIIVNEEGSEASAATVTSTSRFKAKDFRVNRPFLYMIRDNESGIPLFIGRVVNPRLR</sequence>